<evidence type="ECO:0000256" key="1">
    <source>
        <dbReference type="ARBA" id="ARBA00001933"/>
    </source>
</evidence>
<evidence type="ECO:0000256" key="7">
    <source>
        <dbReference type="PIRSR" id="PIRSR000390-2"/>
    </source>
</evidence>
<dbReference type="GO" id="GO:0008483">
    <property type="term" value="F:transaminase activity"/>
    <property type="evidence" value="ECO:0007669"/>
    <property type="project" value="UniProtKB-KW"/>
</dbReference>
<dbReference type="RefSeq" id="WP_180493576.1">
    <property type="nucleotide sequence ID" value="NZ_JACCKS010000013.1"/>
</dbReference>
<reference evidence="9 10" key="1">
    <citation type="submission" date="2020-07" db="EMBL/GenBank/DDBJ databases">
        <title>Organ Donor 1.</title>
        <authorList>
            <person name="Marsh A.J."/>
            <person name="Azcarate-Peril M.A."/>
        </authorList>
    </citation>
    <scope>NUCLEOTIDE SEQUENCE [LARGE SCALE GENOMIC DNA]</scope>
    <source>
        <strain evidence="9 10">AMC0717</strain>
    </source>
</reference>
<dbReference type="SUPFAM" id="SSF53383">
    <property type="entry name" value="PLP-dependent transferases"/>
    <property type="match status" value="1"/>
</dbReference>
<evidence type="ECO:0000256" key="6">
    <source>
        <dbReference type="PIRSR" id="PIRSR000390-1"/>
    </source>
</evidence>
<evidence type="ECO:0000256" key="2">
    <source>
        <dbReference type="ARBA" id="ARBA00022576"/>
    </source>
</evidence>
<keyword evidence="3 9" id="KW-0808">Transferase</keyword>
<dbReference type="EMBL" id="JACCKS010000013">
    <property type="protein sequence ID" value="NZA38890.1"/>
    <property type="molecule type" value="Genomic_DNA"/>
</dbReference>
<keyword evidence="2 9" id="KW-0032">Aminotransferase</keyword>
<organism evidence="9 10">
    <name type="scientific">Eubacterium callanderi</name>
    <dbReference type="NCBI Taxonomy" id="53442"/>
    <lineage>
        <taxon>Bacteria</taxon>
        <taxon>Bacillati</taxon>
        <taxon>Bacillota</taxon>
        <taxon>Clostridia</taxon>
        <taxon>Eubacteriales</taxon>
        <taxon>Eubacteriaceae</taxon>
        <taxon>Eubacterium</taxon>
    </lineage>
</organism>
<evidence type="ECO:0000313" key="9">
    <source>
        <dbReference type="EMBL" id="NZA38890.1"/>
    </source>
</evidence>
<dbReference type="AlphaFoldDB" id="A0A853JS80"/>
<evidence type="ECO:0000256" key="3">
    <source>
        <dbReference type="ARBA" id="ARBA00022679"/>
    </source>
</evidence>
<evidence type="ECO:0000256" key="4">
    <source>
        <dbReference type="ARBA" id="ARBA00022898"/>
    </source>
</evidence>
<dbReference type="CDD" id="cd00616">
    <property type="entry name" value="AHBA_syn"/>
    <property type="match status" value="1"/>
</dbReference>
<dbReference type="InterPro" id="IPR015424">
    <property type="entry name" value="PyrdxlP-dep_Trfase"/>
</dbReference>
<dbReference type="Gene3D" id="3.40.640.10">
    <property type="entry name" value="Type I PLP-dependent aspartate aminotransferase-like (Major domain)"/>
    <property type="match status" value="1"/>
</dbReference>
<proteinExistence type="inferred from homology"/>
<dbReference type="PANTHER" id="PTHR30244">
    <property type="entry name" value="TRANSAMINASE"/>
    <property type="match status" value="1"/>
</dbReference>
<dbReference type="Gene3D" id="3.90.1150.10">
    <property type="entry name" value="Aspartate Aminotransferase, domain 1"/>
    <property type="match status" value="1"/>
</dbReference>
<name>A0A853JS80_9FIRM</name>
<accession>A0A853JS80</accession>
<dbReference type="GO" id="GO:0030170">
    <property type="term" value="F:pyridoxal phosphate binding"/>
    <property type="evidence" value="ECO:0007669"/>
    <property type="project" value="TreeGrafter"/>
</dbReference>
<dbReference type="FunFam" id="3.40.640.10:FF:000090">
    <property type="entry name" value="Pyridoxal phosphate-dependent aminotransferase"/>
    <property type="match status" value="1"/>
</dbReference>
<comment type="cofactor">
    <cofactor evidence="1">
        <name>pyridoxal 5'-phosphate</name>
        <dbReference type="ChEBI" id="CHEBI:597326"/>
    </cofactor>
</comment>
<evidence type="ECO:0000313" key="10">
    <source>
        <dbReference type="Proteomes" id="UP000586254"/>
    </source>
</evidence>
<evidence type="ECO:0000256" key="5">
    <source>
        <dbReference type="ARBA" id="ARBA00037999"/>
    </source>
</evidence>
<feature type="modified residue" description="N6-(pyridoxal phosphate)lysine" evidence="7">
    <location>
        <position position="188"/>
    </location>
</feature>
<dbReference type="InterPro" id="IPR015421">
    <property type="entry name" value="PyrdxlP-dep_Trfase_major"/>
</dbReference>
<comment type="caution">
    <text evidence="9">The sequence shown here is derived from an EMBL/GenBank/DDBJ whole genome shotgun (WGS) entry which is preliminary data.</text>
</comment>
<dbReference type="PIRSF" id="PIRSF000390">
    <property type="entry name" value="PLP_StrS"/>
    <property type="match status" value="1"/>
</dbReference>
<dbReference type="InterPro" id="IPR015422">
    <property type="entry name" value="PyrdxlP-dep_Trfase_small"/>
</dbReference>
<comment type="similarity">
    <text evidence="5 8">Belongs to the DegT/DnrJ/EryC1 family.</text>
</comment>
<dbReference type="PANTHER" id="PTHR30244:SF34">
    <property type="entry name" value="DTDP-4-AMINO-4,6-DIDEOXYGALACTOSE TRANSAMINASE"/>
    <property type="match status" value="1"/>
</dbReference>
<protein>
    <submittedName>
        <fullName evidence="9">DegT/DnrJ/EryC1/StrS family aminotransferase</fullName>
    </submittedName>
</protein>
<keyword evidence="4 7" id="KW-0663">Pyridoxal phosphate</keyword>
<feature type="active site" description="Proton acceptor" evidence="6">
    <location>
        <position position="188"/>
    </location>
</feature>
<dbReference type="Pfam" id="PF01041">
    <property type="entry name" value="DegT_DnrJ_EryC1"/>
    <property type="match status" value="1"/>
</dbReference>
<dbReference type="GO" id="GO:0000271">
    <property type="term" value="P:polysaccharide biosynthetic process"/>
    <property type="evidence" value="ECO:0007669"/>
    <property type="project" value="TreeGrafter"/>
</dbReference>
<dbReference type="InterPro" id="IPR000653">
    <property type="entry name" value="DegT/StrS_aminotransferase"/>
</dbReference>
<evidence type="ECO:0000256" key="8">
    <source>
        <dbReference type="RuleBase" id="RU004508"/>
    </source>
</evidence>
<sequence>MDKPEKIYLASPHMGGEEMKYIQEAFDTNWIAPLGKNVNQFEKEMAAYVGVKTGAALSAGTAALHLGLKALGVGEGDVVFCSSLTFSASANPIIYLGAKPVFIDSEPETWNMSPAALEKAYEQYPNPKAVIIVDLYGQAADYEKLSALCKAHHTPILEDAAEALGATYQGQKCGTLGDLSVLSFNGNKIITTSGGGMLLGNDEALIQKTRFWSTQSRENERHYEHKELGYNYRMSNIVAGIGRGQLKVLEERVAKKKQIFEAYQEAFKEIKDIEMMPVSDKGKPNCWLSCMTLKENSVVKPLNIMQALEKENIESRPVWKPMHLQPYFKAFDFFSHCDPENEQSIAEDIFNRGVCLPSDTKMTEADQQRIINIINSFFSNNGYVRNDAFGVCPRGLSTYGQVEVGIVPMKYRGSK</sequence>
<gene>
    <name evidence="9" type="ORF">H0N91_12325</name>
</gene>
<dbReference type="Proteomes" id="UP000586254">
    <property type="component" value="Unassembled WGS sequence"/>
</dbReference>